<feature type="region of interest" description="Disordered" evidence="1">
    <location>
        <begin position="66"/>
        <end position="111"/>
    </location>
</feature>
<dbReference type="GO" id="GO:0034599">
    <property type="term" value="P:cellular response to oxidative stress"/>
    <property type="evidence" value="ECO:0007669"/>
    <property type="project" value="TreeGrafter"/>
</dbReference>
<sequence>MLNPRKLRVIGLAVFSILLLVLLFHTHSSKVGDSVANVQTLVTSNNLVESTNDEKLDAAINSEISKLGKENEESEDEATAKDAVAKGSGSGSAGSAKVGGVGTGDAPNSKNQAAITEEDGSFDPVQELLSIRALAPMVVFSKTFCPYSKKLKKLLKENYQITPVPAFVELDKHKHGAELQKYLGQITERKTVPNVLVGSSSISRGGADDFVKLHEDGTLIDLLKQWGSKGLDVKRVEAPSNV</sequence>
<keyword evidence="2" id="KW-0732">Signal</keyword>
<evidence type="ECO:0000256" key="2">
    <source>
        <dbReference type="SAM" id="SignalP"/>
    </source>
</evidence>
<evidence type="ECO:0000259" key="3">
    <source>
        <dbReference type="Pfam" id="PF00462"/>
    </source>
</evidence>
<dbReference type="OrthoDB" id="423313at2759"/>
<dbReference type="GO" id="GO:0005801">
    <property type="term" value="C:cis-Golgi network"/>
    <property type="evidence" value="ECO:0007669"/>
    <property type="project" value="TreeGrafter"/>
</dbReference>
<accession>A0A9P0QQ94</accession>
<protein>
    <submittedName>
        <fullName evidence="4">Monothiol glutaredoxin-6</fullName>
    </submittedName>
</protein>
<dbReference type="PANTHER" id="PTHR45694">
    <property type="entry name" value="GLUTAREDOXIN 2"/>
    <property type="match status" value="1"/>
</dbReference>
<dbReference type="Gene3D" id="3.40.30.10">
    <property type="entry name" value="Glutaredoxin"/>
    <property type="match status" value="1"/>
</dbReference>
<evidence type="ECO:0000313" key="4">
    <source>
        <dbReference type="EMBL" id="CAH2352920.1"/>
    </source>
</evidence>
<feature type="chain" id="PRO_5040360866" evidence="2">
    <location>
        <begin position="29"/>
        <end position="242"/>
    </location>
</feature>
<evidence type="ECO:0000313" key="5">
    <source>
        <dbReference type="Proteomes" id="UP000837801"/>
    </source>
</evidence>
<dbReference type="SUPFAM" id="SSF52833">
    <property type="entry name" value="Thioredoxin-like"/>
    <property type="match status" value="1"/>
</dbReference>
<dbReference type="InterPro" id="IPR011899">
    <property type="entry name" value="Glutaredoxin_euk/vir"/>
</dbReference>
<gene>
    <name evidence="4" type="ORF">CLIB1423_08S04148</name>
</gene>
<dbReference type="GO" id="GO:0005796">
    <property type="term" value="C:Golgi lumen"/>
    <property type="evidence" value="ECO:0007669"/>
    <property type="project" value="TreeGrafter"/>
</dbReference>
<dbReference type="PROSITE" id="PS51354">
    <property type="entry name" value="GLUTAREDOXIN_2"/>
    <property type="match status" value="1"/>
</dbReference>
<dbReference type="CDD" id="cd03419">
    <property type="entry name" value="GRX_GRXh_1_2_like"/>
    <property type="match status" value="1"/>
</dbReference>
<name>A0A9P0QQ94_9ASCO</name>
<dbReference type="PRINTS" id="PR00160">
    <property type="entry name" value="GLUTAREDOXIN"/>
</dbReference>
<dbReference type="InterPro" id="IPR002109">
    <property type="entry name" value="Glutaredoxin"/>
</dbReference>
<proteinExistence type="predicted"/>
<dbReference type="Pfam" id="PF00462">
    <property type="entry name" value="Glutaredoxin"/>
    <property type="match status" value="1"/>
</dbReference>
<dbReference type="Proteomes" id="UP000837801">
    <property type="component" value="Unassembled WGS sequence"/>
</dbReference>
<dbReference type="InterPro" id="IPR036249">
    <property type="entry name" value="Thioredoxin-like_sf"/>
</dbReference>
<dbReference type="PANTHER" id="PTHR45694:SF5">
    <property type="entry name" value="GLUTAREDOXIN 2"/>
    <property type="match status" value="1"/>
</dbReference>
<dbReference type="NCBIfam" id="TIGR02180">
    <property type="entry name" value="GRX_euk"/>
    <property type="match status" value="1"/>
</dbReference>
<feature type="domain" description="Glutaredoxin" evidence="3">
    <location>
        <begin position="138"/>
        <end position="199"/>
    </location>
</feature>
<evidence type="ECO:0000256" key="1">
    <source>
        <dbReference type="SAM" id="MobiDB-lite"/>
    </source>
</evidence>
<dbReference type="InterPro" id="IPR014025">
    <property type="entry name" value="Glutaredoxin_subgr"/>
</dbReference>
<feature type="compositionally biased region" description="Gly residues" evidence="1">
    <location>
        <begin position="88"/>
        <end position="103"/>
    </location>
</feature>
<feature type="signal peptide" evidence="2">
    <location>
        <begin position="1"/>
        <end position="28"/>
    </location>
</feature>
<dbReference type="GO" id="GO:0000324">
    <property type="term" value="C:fungal-type vacuole"/>
    <property type="evidence" value="ECO:0007669"/>
    <property type="project" value="TreeGrafter"/>
</dbReference>
<reference evidence="4" key="1">
    <citation type="submission" date="2022-03" db="EMBL/GenBank/DDBJ databases">
        <authorList>
            <person name="Legras J.-L."/>
            <person name="Devillers H."/>
            <person name="Grondin C."/>
        </authorList>
    </citation>
    <scope>NUCLEOTIDE SEQUENCE</scope>
    <source>
        <strain evidence="4">CLIB 1423</strain>
    </source>
</reference>
<dbReference type="GO" id="GO:0015038">
    <property type="term" value="F:glutathione disulfide oxidoreductase activity"/>
    <property type="evidence" value="ECO:0007669"/>
    <property type="project" value="TreeGrafter"/>
</dbReference>
<keyword evidence="5" id="KW-1185">Reference proteome</keyword>
<dbReference type="EMBL" id="CAKXYY010000008">
    <property type="protein sequence ID" value="CAH2352920.1"/>
    <property type="molecule type" value="Genomic_DNA"/>
</dbReference>
<organism evidence="4 5">
    <name type="scientific">[Candida] railenensis</name>
    <dbReference type="NCBI Taxonomy" id="45579"/>
    <lineage>
        <taxon>Eukaryota</taxon>
        <taxon>Fungi</taxon>
        <taxon>Dikarya</taxon>
        <taxon>Ascomycota</taxon>
        <taxon>Saccharomycotina</taxon>
        <taxon>Pichiomycetes</taxon>
        <taxon>Debaryomycetaceae</taxon>
        <taxon>Kurtzmaniella</taxon>
    </lineage>
</organism>
<comment type="caution">
    <text evidence="4">The sequence shown here is derived from an EMBL/GenBank/DDBJ whole genome shotgun (WGS) entry which is preliminary data.</text>
</comment>
<dbReference type="AlphaFoldDB" id="A0A9P0QQ94"/>